<accession>A0A316TQY9</accession>
<evidence type="ECO:0000256" key="1">
    <source>
        <dbReference type="ARBA" id="ARBA00004141"/>
    </source>
</evidence>
<feature type="transmembrane region" description="Helical" evidence="7">
    <location>
        <begin position="224"/>
        <end position="250"/>
    </location>
</feature>
<feature type="transmembrane region" description="Helical" evidence="7">
    <location>
        <begin position="39"/>
        <end position="57"/>
    </location>
</feature>
<feature type="transmembrane region" description="Helical" evidence="7">
    <location>
        <begin position="118"/>
        <end position="141"/>
    </location>
</feature>
<evidence type="ECO:0000256" key="7">
    <source>
        <dbReference type="SAM" id="Phobius"/>
    </source>
</evidence>
<evidence type="ECO:0000256" key="5">
    <source>
        <dbReference type="ARBA" id="ARBA00022989"/>
    </source>
</evidence>
<dbReference type="PANTHER" id="PTHR11706:SF33">
    <property type="entry name" value="NATURAL RESISTANCE-ASSOCIATED MACROPHAGE PROTEIN 2"/>
    <property type="match status" value="1"/>
</dbReference>
<comment type="caution">
    <text evidence="8">The sequence shown here is derived from an EMBL/GenBank/DDBJ whole genome shotgun (WGS) entry which is preliminary data.</text>
</comment>
<dbReference type="PRINTS" id="PR00447">
    <property type="entry name" value="NATRESASSCMP"/>
</dbReference>
<evidence type="ECO:0000256" key="2">
    <source>
        <dbReference type="ARBA" id="ARBA00022448"/>
    </source>
</evidence>
<evidence type="ECO:0000313" key="8">
    <source>
        <dbReference type="EMBL" id="PWN06218.1"/>
    </source>
</evidence>
<feature type="transmembrane region" description="Helical" evidence="7">
    <location>
        <begin position="340"/>
        <end position="365"/>
    </location>
</feature>
<dbReference type="EMBL" id="QGGB01000007">
    <property type="protein sequence ID" value="PWN06218.1"/>
    <property type="molecule type" value="Genomic_DNA"/>
</dbReference>
<dbReference type="AlphaFoldDB" id="A0A316TQY9"/>
<keyword evidence="2" id="KW-0813">Transport</keyword>
<proteinExistence type="predicted"/>
<keyword evidence="6 7" id="KW-0472">Membrane</keyword>
<evidence type="ECO:0000256" key="3">
    <source>
        <dbReference type="ARBA" id="ARBA00022692"/>
    </source>
</evidence>
<feature type="transmembrane region" description="Helical" evidence="7">
    <location>
        <begin position="12"/>
        <end position="33"/>
    </location>
</feature>
<dbReference type="PANTHER" id="PTHR11706">
    <property type="entry name" value="SOLUTE CARRIER PROTEIN FAMILY 11 MEMBER"/>
    <property type="match status" value="1"/>
</dbReference>
<evidence type="ECO:0000256" key="6">
    <source>
        <dbReference type="ARBA" id="ARBA00023136"/>
    </source>
</evidence>
<feature type="transmembrane region" description="Helical" evidence="7">
    <location>
        <begin position="270"/>
        <end position="294"/>
    </location>
</feature>
<dbReference type="GO" id="GO:0015086">
    <property type="term" value="F:cadmium ion transmembrane transporter activity"/>
    <property type="evidence" value="ECO:0007669"/>
    <property type="project" value="TreeGrafter"/>
</dbReference>
<dbReference type="GO" id="GO:0015293">
    <property type="term" value="F:symporter activity"/>
    <property type="evidence" value="ECO:0007669"/>
    <property type="project" value="UniProtKB-KW"/>
</dbReference>
<dbReference type="GO" id="GO:0005384">
    <property type="term" value="F:manganese ion transmembrane transporter activity"/>
    <property type="evidence" value="ECO:0007669"/>
    <property type="project" value="TreeGrafter"/>
</dbReference>
<protein>
    <recommendedName>
        <fullName evidence="10">NRAMP (Natural resistance-associated macrophage protein)-like metal ion transporter</fullName>
    </recommendedName>
</protein>
<organism evidence="8 9">
    <name type="scientific">Rhodohalobacter mucosus</name>
    <dbReference type="NCBI Taxonomy" id="2079485"/>
    <lineage>
        <taxon>Bacteria</taxon>
        <taxon>Pseudomonadati</taxon>
        <taxon>Balneolota</taxon>
        <taxon>Balneolia</taxon>
        <taxon>Balneolales</taxon>
        <taxon>Balneolaceae</taxon>
        <taxon>Rhodohalobacter</taxon>
    </lineage>
</organism>
<evidence type="ECO:0000256" key="4">
    <source>
        <dbReference type="ARBA" id="ARBA00022847"/>
    </source>
</evidence>
<keyword evidence="3 7" id="KW-0812">Transmembrane</keyword>
<evidence type="ECO:0000313" key="9">
    <source>
        <dbReference type="Proteomes" id="UP000245533"/>
    </source>
</evidence>
<reference evidence="8 9" key="1">
    <citation type="submission" date="2018-05" db="EMBL/GenBank/DDBJ databases">
        <title>Rhodohalobacter halophilus gen. nov., sp. nov., a moderately halophilic member of the family Balneolaceae.</title>
        <authorList>
            <person name="Liu Z.-W."/>
        </authorList>
    </citation>
    <scope>NUCLEOTIDE SEQUENCE [LARGE SCALE GENOMIC DNA]</scope>
    <source>
        <strain evidence="8 9">8A47</strain>
    </source>
</reference>
<comment type="subcellular location">
    <subcellularLocation>
        <location evidence="1">Membrane</location>
        <topology evidence="1">Multi-pass membrane protein</topology>
    </subcellularLocation>
</comment>
<evidence type="ECO:0008006" key="10">
    <source>
        <dbReference type="Google" id="ProtNLM"/>
    </source>
</evidence>
<feature type="transmembrane region" description="Helical" evidence="7">
    <location>
        <begin position="192"/>
        <end position="212"/>
    </location>
</feature>
<feature type="transmembrane region" description="Helical" evidence="7">
    <location>
        <begin position="78"/>
        <end position="98"/>
    </location>
</feature>
<gene>
    <name evidence="8" type="ORF">DDZ15_10310</name>
</gene>
<name>A0A316TQY9_9BACT</name>
<feature type="transmembrane region" description="Helical" evidence="7">
    <location>
        <begin position="315"/>
        <end position="334"/>
    </location>
</feature>
<sequence>MSRYYLKDRLLHILFWSVISAAFIGPGTVTTAASSGAGYGYALIWALIFSTFACYILQETSARITVASGKNLGEAMRLIYGGTVPGKILIYLSLAAIITGCAAFEAGNILGAAAGIKLVLPGIPNVLIVSAIGLTAGLLLWAGSVRQIALVLGVIVAFLGVCFLITAFMVPADPRGLITGAAVPSIPSGSELLVLGLIGTTVVPYNLFLGSGMKHGQTAAEMKVSLFIAIGLGGLISIAVLITGTAIAGSFTFGALADELARLIGPAGPWLLGAGLFGAGLSSTLTAALAASVTASSIFGQVENTGNWTPESAKFRLVWGFVLVTGMVFGLLQVQPVPVIILAQALNGVFLPLIAVVLFLLINHYGLIPPSYQNGWLYNLLTSIVVYLTFLIGCTNLIRVYTSLTGSTQPAQSWIVGISLVLFLIICGPAIGRIVRS</sequence>
<dbReference type="Pfam" id="PF01566">
    <property type="entry name" value="Nramp"/>
    <property type="match status" value="1"/>
</dbReference>
<keyword evidence="5 7" id="KW-1133">Transmembrane helix</keyword>
<keyword evidence="9" id="KW-1185">Reference proteome</keyword>
<dbReference type="Proteomes" id="UP000245533">
    <property type="component" value="Unassembled WGS sequence"/>
</dbReference>
<feature type="transmembrane region" description="Helical" evidence="7">
    <location>
        <begin position="377"/>
        <end position="402"/>
    </location>
</feature>
<dbReference type="InterPro" id="IPR001046">
    <property type="entry name" value="NRAMP_fam"/>
</dbReference>
<dbReference type="GO" id="GO:0005886">
    <property type="term" value="C:plasma membrane"/>
    <property type="evidence" value="ECO:0007669"/>
    <property type="project" value="TreeGrafter"/>
</dbReference>
<feature type="transmembrane region" description="Helical" evidence="7">
    <location>
        <begin position="148"/>
        <end position="172"/>
    </location>
</feature>
<feature type="transmembrane region" description="Helical" evidence="7">
    <location>
        <begin position="414"/>
        <end position="435"/>
    </location>
</feature>
<dbReference type="GO" id="GO:0034755">
    <property type="term" value="P:iron ion transmembrane transport"/>
    <property type="evidence" value="ECO:0007669"/>
    <property type="project" value="TreeGrafter"/>
</dbReference>
<keyword evidence="4" id="KW-0769">Symport</keyword>